<evidence type="ECO:0000313" key="2">
    <source>
        <dbReference type="EMBL" id="KAK7590312.1"/>
    </source>
</evidence>
<keyword evidence="3" id="KW-1185">Reference proteome</keyword>
<feature type="region of interest" description="Disordered" evidence="1">
    <location>
        <begin position="59"/>
        <end position="99"/>
    </location>
</feature>
<feature type="region of interest" description="Disordered" evidence="1">
    <location>
        <begin position="1"/>
        <end position="36"/>
    </location>
</feature>
<accession>A0AAN9Y3X8</accession>
<evidence type="ECO:0000256" key="1">
    <source>
        <dbReference type="SAM" id="MobiDB-lite"/>
    </source>
</evidence>
<protein>
    <submittedName>
        <fullName evidence="2">Uncharacterized protein</fullName>
    </submittedName>
</protein>
<reference evidence="2 3" key="1">
    <citation type="submission" date="2024-03" db="EMBL/GenBank/DDBJ databases">
        <title>Adaptation during the transition from Ophiocordyceps entomopathogen to insect associate is accompanied by gene loss and intensified selection.</title>
        <authorList>
            <person name="Ward C.M."/>
            <person name="Onetto C.A."/>
            <person name="Borneman A.R."/>
        </authorList>
    </citation>
    <scope>NUCLEOTIDE SEQUENCE [LARGE SCALE GENOMIC DNA]</scope>
    <source>
        <strain evidence="2">AWRI1</strain>
        <tissue evidence="2">Single Adult Female</tissue>
    </source>
</reference>
<comment type="caution">
    <text evidence="2">The sequence shown here is derived from an EMBL/GenBank/DDBJ whole genome shotgun (WGS) entry which is preliminary data.</text>
</comment>
<gene>
    <name evidence="2" type="ORF">V9T40_001925</name>
</gene>
<evidence type="ECO:0000313" key="3">
    <source>
        <dbReference type="Proteomes" id="UP001367676"/>
    </source>
</evidence>
<organism evidence="2 3">
    <name type="scientific">Parthenolecanium corni</name>
    <dbReference type="NCBI Taxonomy" id="536013"/>
    <lineage>
        <taxon>Eukaryota</taxon>
        <taxon>Metazoa</taxon>
        <taxon>Ecdysozoa</taxon>
        <taxon>Arthropoda</taxon>
        <taxon>Hexapoda</taxon>
        <taxon>Insecta</taxon>
        <taxon>Pterygota</taxon>
        <taxon>Neoptera</taxon>
        <taxon>Paraneoptera</taxon>
        <taxon>Hemiptera</taxon>
        <taxon>Sternorrhyncha</taxon>
        <taxon>Coccoidea</taxon>
        <taxon>Coccidae</taxon>
        <taxon>Parthenolecanium</taxon>
    </lineage>
</organism>
<sequence length="165" mass="18584">MALRPSHGALDGAMMYHRDSDKDYSDEEDESSPLNQEIYGGRVLTAGCGFQGVESILNASKSHKTPHAGLRCNSKRKYSSQPVEKDQRNRVKKDETRRNKGETVHTICGTKNALCFVQKPLLAKKQTKHETACFHETFIGEKRLHTIMETGGNKETRNMETGKME</sequence>
<feature type="compositionally biased region" description="Basic and acidic residues" evidence="1">
    <location>
        <begin position="83"/>
        <end position="99"/>
    </location>
</feature>
<dbReference type="Proteomes" id="UP001367676">
    <property type="component" value="Unassembled WGS sequence"/>
</dbReference>
<name>A0AAN9Y3X8_9HEMI</name>
<dbReference type="AlphaFoldDB" id="A0AAN9Y3X8"/>
<dbReference type="EMBL" id="JBBCAQ010000022">
    <property type="protein sequence ID" value="KAK7590312.1"/>
    <property type="molecule type" value="Genomic_DNA"/>
</dbReference>
<proteinExistence type="predicted"/>